<evidence type="ECO:0000313" key="4">
    <source>
        <dbReference type="Proteomes" id="UP001501692"/>
    </source>
</evidence>
<feature type="chain" id="PRO_5047243353" evidence="2">
    <location>
        <begin position="19"/>
        <end position="249"/>
    </location>
</feature>
<evidence type="ECO:0000256" key="1">
    <source>
        <dbReference type="SAM" id="Coils"/>
    </source>
</evidence>
<dbReference type="Proteomes" id="UP001501692">
    <property type="component" value="Unassembled WGS sequence"/>
</dbReference>
<keyword evidence="4" id="KW-1185">Reference proteome</keyword>
<organism evidence="3 4">
    <name type="scientific">Algibacter aquimarinus</name>
    <dbReference type="NCBI Taxonomy" id="1136748"/>
    <lineage>
        <taxon>Bacteria</taxon>
        <taxon>Pseudomonadati</taxon>
        <taxon>Bacteroidota</taxon>
        <taxon>Flavobacteriia</taxon>
        <taxon>Flavobacteriales</taxon>
        <taxon>Flavobacteriaceae</taxon>
        <taxon>Algibacter</taxon>
    </lineage>
</organism>
<gene>
    <name evidence="3" type="ORF">GCM10023315_29680</name>
</gene>
<dbReference type="RefSeq" id="WP_345170269.1">
    <property type="nucleotide sequence ID" value="NZ_BAABJK010000011.1"/>
</dbReference>
<name>A0ABP9HS93_9FLAO</name>
<protein>
    <submittedName>
        <fullName evidence="3">Uncharacterized protein</fullName>
    </submittedName>
</protein>
<proteinExistence type="predicted"/>
<sequence>MKTITLLLCLFLSLITNGQTDCEDANSYLVSAYSHVKNAYDSNNLSHLKYYSSRSLESLELSIETLSSCGCETALDLTKKSIDLLAEVESVETFEDGRFYVNRARNASKESVIEIDKCEAGMYKNKDDVSANDALADLQNEQLKLKQQQEALKQKEEQIKLKLAKQKEDELKLKKQQLILSYKEAISSNIINYNETLKICDCNSHKAIEDINESDDLSSQSIENIKTYYNSNLKKLASNYISQLEVCDK</sequence>
<keyword evidence="1" id="KW-0175">Coiled coil</keyword>
<accession>A0ABP9HS93</accession>
<evidence type="ECO:0000256" key="2">
    <source>
        <dbReference type="SAM" id="SignalP"/>
    </source>
</evidence>
<reference evidence="4" key="1">
    <citation type="journal article" date="2019" name="Int. J. Syst. Evol. Microbiol.">
        <title>The Global Catalogue of Microorganisms (GCM) 10K type strain sequencing project: providing services to taxonomists for standard genome sequencing and annotation.</title>
        <authorList>
            <consortium name="The Broad Institute Genomics Platform"/>
            <consortium name="The Broad Institute Genome Sequencing Center for Infectious Disease"/>
            <person name="Wu L."/>
            <person name="Ma J."/>
        </authorList>
    </citation>
    <scope>NUCLEOTIDE SEQUENCE [LARGE SCALE GENOMIC DNA]</scope>
    <source>
        <strain evidence="4">JCM 18287</strain>
    </source>
</reference>
<evidence type="ECO:0000313" key="3">
    <source>
        <dbReference type="EMBL" id="GAA4976862.1"/>
    </source>
</evidence>
<feature type="signal peptide" evidence="2">
    <location>
        <begin position="1"/>
        <end position="18"/>
    </location>
</feature>
<dbReference type="EMBL" id="BAABJK010000011">
    <property type="protein sequence ID" value="GAA4976862.1"/>
    <property type="molecule type" value="Genomic_DNA"/>
</dbReference>
<keyword evidence="2" id="KW-0732">Signal</keyword>
<comment type="caution">
    <text evidence="3">The sequence shown here is derived from an EMBL/GenBank/DDBJ whole genome shotgun (WGS) entry which is preliminary data.</text>
</comment>
<feature type="coiled-coil region" evidence="1">
    <location>
        <begin position="131"/>
        <end position="169"/>
    </location>
</feature>